<reference evidence="1 2" key="1">
    <citation type="submission" date="2014-04" db="EMBL/GenBank/DDBJ databases">
        <authorList>
            <consortium name="DOE Joint Genome Institute"/>
            <person name="Kuo A."/>
            <person name="Tarkka M."/>
            <person name="Buscot F."/>
            <person name="Kohler A."/>
            <person name="Nagy L.G."/>
            <person name="Floudas D."/>
            <person name="Copeland A."/>
            <person name="Barry K.W."/>
            <person name="Cichocki N."/>
            <person name="Veneault-Fourrey C."/>
            <person name="LaButti K."/>
            <person name="Lindquist E.A."/>
            <person name="Lipzen A."/>
            <person name="Lundell T."/>
            <person name="Morin E."/>
            <person name="Murat C."/>
            <person name="Sun H."/>
            <person name="Tunlid A."/>
            <person name="Henrissat B."/>
            <person name="Grigoriev I.V."/>
            <person name="Hibbett D.S."/>
            <person name="Martin F."/>
            <person name="Nordberg H.P."/>
            <person name="Cantor M.N."/>
            <person name="Hua S.X."/>
        </authorList>
    </citation>
    <scope>NUCLEOTIDE SEQUENCE [LARGE SCALE GENOMIC DNA]</scope>
    <source>
        <strain evidence="1 2">F 1598</strain>
    </source>
</reference>
<keyword evidence="2" id="KW-1185">Reference proteome</keyword>
<proteinExistence type="predicted"/>
<reference evidence="2" key="2">
    <citation type="submission" date="2015-01" db="EMBL/GenBank/DDBJ databases">
        <title>Evolutionary Origins and Diversification of the Mycorrhizal Mutualists.</title>
        <authorList>
            <consortium name="DOE Joint Genome Institute"/>
            <consortium name="Mycorrhizal Genomics Consortium"/>
            <person name="Kohler A."/>
            <person name="Kuo A."/>
            <person name="Nagy L.G."/>
            <person name="Floudas D."/>
            <person name="Copeland A."/>
            <person name="Barry K.W."/>
            <person name="Cichocki N."/>
            <person name="Veneault-Fourrey C."/>
            <person name="LaButti K."/>
            <person name="Lindquist E.A."/>
            <person name="Lipzen A."/>
            <person name="Lundell T."/>
            <person name="Morin E."/>
            <person name="Murat C."/>
            <person name="Riley R."/>
            <person name="Ohm R."/>
            <person name="Sun H."/>
            <person name="Tunlid A."/>
            <person name="Henrissat B."/>
            <person name="Grigoriev I.V."/>
            <person name="Hibbett D.S."/>
            <person name="Martin F."/>
        </authorList>
    </citation>
    <scope>NUCLEOTIDE SEQUENCE [LARGE SCALE GENOMIC DNA]</scope>
    <source>
        <strain evidence="2">F 1598</strain>
    </source>
</reference>
<dbReference type="EMBL" id="KN832984">
    <property type="protein sequence ID" value="KIM85729.1"/>
    <property type="molecule type" value="Genomic_DNA"/>
</dbReference>
<organism evidence="1 2">
    <name type="scientific">Piloderma croceum (strain F 1598)</name>
    <dbReference type="NCBI Taxonomy" id="765440"/>
    <lineage>
        <taxon>Eukaryota</taxon>
        <taxon>Fungi</taxon>
        <taxon>Dikarya</taxon>
        <taxon>Basidiomycota</taxon>
        <taxon>Agaricomycotina</taxon>
        <taxon>Agaricomycetes</taxon>
        <taxon>Agaricomycetidae</taxon>
        <taxon>Atheliales</taxon>
        <taxon>Atheliaceae</taxon>
        <taxon>Piloderma</taxon>
    </lineage>
</organism>
<evidence type="ECO:0000313" key="1">
    <source>
        <dbReference type="EMBL" id="KIM85729.1"/>
    </source>
</evidence>
<dbReference type="InParanoid" id="A0A0C3G1M4"/>
<name>A0A0C3G1M4_PILCF</name>
<sequence>MTAALALHHNIGAGIPRPWTPSVNGYSALSTHSRLSSGVCTRNSAILTPLTSFFVVATSDRFWRP</sequence>
<dbReference type="AlphaFoldDB" id="A0A0C3G1M4"/>
<dbReference type="HOGENOM" id="CLU_2850488_0_0_1"/>
<evidence type="ECO:0000313" key="2">
    <source>
        <dbReference type="Proteomes" id="UP000054166"/>
    </source>
</evidence>
<dbReference type="Proteomes" id="UP000054166">
    <property type="component" value="Unassembled WGS sequence"/>
</dbReference>
<accession>A0A0C3G1M4</accession>
<protein>
    <submittedName>
        <fullName evidence="1">Uncharacterized protein</fullName>
    </submittedName>
</protein>
<gene>
    <name evidence="1" type="ORF">PILCRDRAFT_816938</name>
</gene>